<dbReference type="InterPro" id="IPR045459">
    <property type="entry name" value="DUF5908"/>
</dbReference>
<evidence type="ECO:0000313" key="2">
    <source>
        <dbReference type="Proteomes" id="UP000503278"/>
    </source>
</evidence>
<sequence>MPLEIRELVIKINVESGYEKPATTDKDLNKLKAAIVKECTAAIMANIKAQRDR</sequence>
<dbReference type="EMBL" id="CP051682">
    <property type="protein sequence ID" value="QJD96203.1"/>
    <property type="molecule type" value="Genomic_DNA"/>
</dbReference>
<gene>
    <name evidence="1" type="ORF">HH214_10160</name>
</gene>
<name>A0A7L5E5S0_9SPHI</name>
<dbReference type="AlphaFoldDB" id="A0A7L5E5S0"/>
<keyword evidence="2" id="KW-1185">Reference proteome</keyword>
<dbReference type="Pfam" id="PF19265">
    <property type="entry name" value="DUF5908"/>
    <property type="match status" value="1"/>
</dbReference>
<protein>
    <submittedName>
        <fullName evidence="1">Uncharacterized protein</fullName>
    </submittedName>
</protein>
<evidence type="ECO:0000313" key="1">
    <source>
        <dbReference type="EMBL" id="QJD96203.1"/>
    </source>
</evidence>
<reference evidence="1 2" key="1">
    <citation type="submission" date="2020-04" db="EMBL/GenBank/DDBJ databases">
        <title>Genome sequencing of novel species.</title>
        <authorList>
            <person name="Heo J."/>
            <person name="Kim S.-J."/>
            <person name="Kim J.-S."/>
            <person name="Hong S.-B."/>
            <person name="Kwon S.-W."/>
        </authorList>
    </citation>
    <scope>NUCLEOTIDE SEQUENCE [LARGE SCALE GENOMIC DNA]</scope>
    <source>
        <strain evidence="1 2">F39-2</strain>
    </source>
</reference>
<organism evidence="1 2">
    <name type="scientific">Mucilaginibacter robiniae</name>
    <dbReference type="NCBI Taxonomy" id="2728022"/>
    <lineage>
        <taxon>Bacteria</taxon>
        <taxon>Pseudomonadati</taxon>
        <taxon>Bacteroidota</taxon>
        <taxon>Sphingobacteriia</taxon>
        <taxon>Sphingobacteriales</taxon>
        <taxon>Sphingobacteriaceae</taxon>
        <taxon>Mucilaginibacter</taxon>
    </lineage>
</organism>
<proteinExistence type="predicted"/>
<dbReference type="KEGG" id="mrob:HH214_10160"/>
<dbReference type="Proteomes" id="UP000503278">
    <property type="component" value="Chromosome"/>
</dbReference>
<accession>A0A7L5E5S0</accession>
<dbReference type="RefSeq" id="WP_169607361.1">
    <property type="nucleotide sequence ID" value="NZ_CP051682.1"/>
</dbReference>